<dbReference type="SUPFAM" id="SSF159127">
    <property type="entry name" value="HupF/HypC-like"/>
    <property type="match status" value="1"/>
</dbReference>
<dbReference type="PROSITE" id="PS01097">
    <property type="entry name" value="HUPF_HYPC"/>
    <property type="match status" value="1"/>
</dbReference>
<keyword evidence="3" id="KW-1185">Reference proteome</keyword>
<dbReference type="Pfam" id="PF01455">
    <property type="entry name" value="HupF_HypC"/>
    <property type="match status" value="1"/>
</dbReference>
<reference evidence="2 3" key="1">
    <citation type="submission" date="2023-09" db="EMBL/GenBank/DDBJ databases">
        <authorList>
            <person name="Rey-Velasco X."/>
        </authorList>
    </citation>
    <scope>NUCLEOTIDE SEQUENCE [LARGE SCALE GENOMIC DNA]</scope>
    <source>
        <strain evidence="2 3">W335</strain>
    </source>
</reference>
<dbReference type="Proteomes" id="UP001251857">
    <property type="component" value="Unassembled WGS sequence"/>
</dbReference>
<dbReference type="PRINTS" id="PR00445">
    <property type="entry name" value="HUPFHYPC"/>
</dbReference>
<comment type="caution">
    <text evidence="2">The sequence shown here is derived from an EMBL/GenBank/DDBJ whole genome shotgun (WGS) entry which is preliminary data.</text>
</comment>
<comment type="similarity">
    <text evidence="1">Belongs to the HupF/HypC family.</text>
</comment>
<dbReference type="InterPro" id="IPR001109">
    <property type="entry name" value="Hydrogenase_HupF/HypC"/>
</dbReference>
<gene>
    <name evidence="2" type="primary">hypC</name>
    <name evidence="2" type="ORF">RM532_15135</name>
</gene>
<dbReference type="Gene3D" id="2.30.30.140">
    <property type="match status" value="1"/>
</dbReference>
<dbReference type="EMBL" id="JAVRIB010000024">
    <property type="protein sequence ID" value="MDT0636285.1"/>
    <property type="molecule type" value="Genomic_DNA"/>
</dbReference>
<accession>A0ABU3C419</accession>
<proteinExistence type="inferred from homology"/>
<protein>
    <submittedName>
        <fullName evidence="2">HypC/HybG/HupF family hydrogenase formation chaperone</fullName>
    </submittedName>
</protein>
<dbReference type="NCBIfam" id="TIGR00074">
    <property type="entry name" value="hypC_hupF"/>
    <property type="match status" value="1"/>
</dbReference>
<evidence type="ECO:0000313" key="3">
    <source>
        <dbReference type="Proteomes" id="UP001251857"/>
    </source>
</evidence>
<evidence type="ECO:0000313" key="2">
    <source>
        <dbReference type="EMBL" id="MDT0636285.1"/>
    </source>
</evidence>
<dbReference type="PANTHER" id="PTHR35177:SF2">
    <property type="entry name" value="HYDROGENASE MATURATION FACTOR HYBG"/>
    <property type="match status" value="1"/>
</dbReference>
<organism evidence="2 3">
    <name type="scientific">Spectribacter hydrogenoxidans</name>
    <dbReference type="NCBI Taxonomy" id="3075608"/>
    <lineage>
        <taxon>Bacteria</taxon>
        <taxon>Pseudomonadati</taxon>
        <taxon>Pseudomonadota</taxon>
        <taxon>Gammaproteobacteria</taxon>
        <taxon>Salinisphaerales</taxon>
        <taxon>Salinisphaeraceae</taxon>
        <taxon>Spectribacter</taxon>
    </lineage>
</organism>
<sequence>MCVGIPGQIVDVVDTATDTATVEIGGIRRAVNISCVVGEGRSHADCVGEWVLVHVGFAMSRIDENEAIKTLQLLQELGEMQEEMDAMQAAET</sequence>
<evidence type="ECO:0000256" key="1">
    <source>
        <dbReference type="ARBA" id="ARBA00006018"/>
    </source>
</evidence>
<dbReference type="InterPro" id="IPR019812">
    <property type="entry name" value="Hydgase_assmbl_chp_CS"/>
</dbReference>
<dbReference type="RefSeq" id="WP_311654180.1">
    <property type="nucleotide sequence ID" value="NZ_JAVRIB010000024.1"/>
</dbReference>
<dbReference type="PANTHER" id="PTHR35177">
    <property type="entry name" value="HYDROGENASE MATURATION FACTOR HYBG"/>
    <property type="match status" value="1"/>
</dbReference>
<name>A0ABU3C419_9GAMM</name>